<keyword evidence="5" id="KW-1185">Reference proteome</keyword>
<dbReference type="SUPFAM" id="SSF48557">
    <property type="entry name" value="L-aspartase-like"/>
    <property type="match status" value="1"/>
</dbReference>
<protein>
    <recommendedName>
        <fullName evidence="2">fumarate hydratase</fullName>
        <ecNumber evidence="2">4.2.1.2</ecNumber>
    </recommendedName>
</protein>
<dbReference type="InterPro" id="IPR000362">
    <property type="entry name" value="Fumarate_lyase_fam"/>
</dbReference>
<dbReference type="EC" id="4.2.1.2" evidence="2"/>
<name>A0A1G6L6D2_9BURK</name>
<dbReference type="InterPro" id="IPR008948">
    <property type="entry name" value="L-Aspartase-like"/>
</dbReference>
<dbReference type="PROSITE" id="PS00163">
    <property type="entry name" value="FUMARATE_LYASES"/>
    <property type="match status" value="1"/>
</dbReference>
<gene>
    <name evidence="4" type="ORF">SAMN05192589_10267</name>
</gene>
<dbReference type="Gene3D" id="1.20.200.10">
    <property type="entry name" value="Fumarase/aspartase (Central domain)"/>
    <property type="match status" value="1"/>
</dbReference>
<organism evidence="4 5">
    <name type="scientific">Paracidovorax valerianellae</name>
    <dbReference type="NCBI Taxonomy" id="187868"/>
    <lineage>
        <taxon>Bacteria</taxon>
        <taxon>Pseudomonadati</taxon>
        <taxon>Pseudomonadota</taxon>
        <taxon>Betaproteobacteria</taxon>
        <taxon>Burkholderiales</taxon>
        <taxon>Comamonadaceae</taxon>
        <taxon>Paracidovorax</taxon>
    </lineage>
</organism>
<dbReference type="PANTHER" id="PTHR11444">
    <property type="entry name" value="ASPARTATEAMMONIA/ARGININOSUCCINATE/ADENYLOSUCCINATE LYASE"/>
    <property type="match status" value="1"/>
</dbReference>
<dbReference type="EMBL" id="FMZC01000002">
    <property type="protein sequence ID" value="SDC38216.1"/>
    <property type="molecule type" value="Genomic_DNA"/>
</dbReference>
<feature type="domain" description="Fumarate lyase N-terminal" evidence="3">
    <location>
        <begin position="3"/>
        <end position="331"/>
    </location>
</feature>
<dbReference type="Pfam" id="PF00206">
    <property type="entry name" value="Lyase_1"/>
    <property type="match status" value="1"/>
</dbReference>
<dbReference type="GO" id="GO:0006099">
    <property type="term" value="P:tricarboxylic acid cycle"/>
    <property type="evidence" value="ECO:0007669"/>
    <property type="project" value="TreeGrafter"/>
</dbReference>
<dbReference type="PRINTS" id="PR00149">
    <property type="entry name" value="FUMRATELYASE"/>
</dbReference>
<dbReference type="GO" id="GO:0006106">
    <property type="term" value="P:fumarate metabolic process"/>
    <property type="evidence" value="ECO:0007669"/>
    <property type="project" value="InterPro"/>
</dbReference>
<dbReference type="PANTHER" id="PTHR11444:SF1">
    <property type="entry name" value="FUMARATE HYDRATASE, MITOCHONDRIAL"/>
    <property type="match status" value="1"/>
</dbReference>
<evidence type="ECO:0000256" key="1">
    <source>
        <dbReference type="ARBA" id="ARBA00009084"/>
    </source>
</evidence>
<dbReference type="OrthoDB" id="9802809at2"/>
<comment type="similarity">
    <text evidence="1">Belongs to the class-II fumarase/aspartase family. Fumarase subfamily.</text>
</comment>
<proteinExistence type="inferred from homology"/>
<evidence type="ECO:0000313" key="5">
    <source>
        <dbReference type="Proteomes" id="UP000198781"/>
    </source>
</evidence>
<dbReference type="InterPro" id="IPR020557">
    <property type="entry name" value="Fumarate_lyase_CS"/>
</dbReference>
<evidence type="ECO:0000259" key="3">
    <source>
        <dbReference type="Pfam" id="PF00206"/>
    </source>
</evidence>
<dbReference type="STRING" id="187868.SAMN05192589_10267"/>
<dbReference type="AlphaFoldDB" id="A0A1G6L6D2"/>
<dbReference type="RefSeq" id="WP_092740236.1">
    <property type="nucleotide sequence ID" value="NZ_FMZC01000002.1"/>
</dbReference>
<dbReference type="Gene3D" id="1.10.275.10">
    <property type="entry name" value="Fumarase/aspartase (N-terminal domain)"/>
    <property type="match status" value="1"/>
</dbReference>
<dbReference type="InterPro" id="IPR022761">
    <property type="entry name" value="Fumarate_lyase_N"/>
</dbReference>
<evidence type="ECO:0000256" key="2">
    <source>
        <dbReference type="ARBA" id="ARBA00012921"/>
    </source>
</evidence>
<dbReference type="InterPro" id="IPR024083">
    <property type="entry name" value="Fumarase/histidase_N"/>
</dbReference>
<accession>A0A1G6L6D2</accession>
<reference evidence="4 5" key="1">
    <citation type="submission" date="2016-10" db="EMBL/GenBank/DDBJ databases">
        <authorList>
            <person name="de Groot N.N."/>
        </authorList>
    </citation>
    <scope>NUCLEOTIDE SEQUENCE [LARGE SCALE GENOMIC DNA]</scope>
    <source>
        <strain evidence="4 5">DSM 16619</strain>
    </source>
</reference>
<dbReference type="GO" id="GO:0006108">
    <property type="term" value="P:malate metabolic process"/>
    <property type="evidence" value="ECO:0007669"/>
    <property type="project" value="TreeGrafter"/>
</dbReference>
<evidence type="ECO:0000313" key="4">
    <source>
        <dbReference type="EMBL" id="SDC38216.1"/>
    </source>
</evidence>
<dbReference type="GO" id="GO:0004333">
    <property type="term" value="F:fumarate hydratase activity"/>
    <property type="evidence" value="ECO:0007669"/>
    <property type="project" value="UniProtKB-EC"/>
</dbReference>
<sequence>MVDPKWGAYTADALMHYPSDLGRIPCSLIHAFGLQKQASARANAHLQELPVPIADAIALAAQEVAAGAWDAHFPLGMWQAGDGNQTHINVNEVIACRAAELMAETKAGSPDIGSVAEIHPLDHVNRNQSSNDSWPTVVHMALARELQASFSSSLETLVTALDLFAARHHETAKVGRTFLRDAHCTTVGMEFRGFAALLRGSQSHLATACETLRVLPQGGGAVGNGAGVHPGFGTRFAEELRTLTGMPFQSAPQPCGAQVVDTALLTVWSGLVMISVVCLKLCRDIELLGSGPACGLGELLLPAVGPGSSSMAGKVNPTHASMLEMMCMKVLSDHAMVCASLSSARLQLNTTYLLAACVTVDAVETLGQGLECFASSCIDRLEVDHSQLDVHLAKGPGARYLQSRELGYDAVARQDVG</sequence>
<dbReference type="Proteomes" id="UP000198781">
    <property type="component" value="Unassembled WGS sequence"/>
</dbReference>
<dbReference type="InterPro" id="IPR005677">
    <property type="entry name" value="Fum_hydII"/>
</dbReference>